<feature type="region of interest" description="Disordered" evidence="1">
    <location>
        <begin position="108"/>
        <end position="145"/>
    </location>
</feature>
<dbReference type="EMBL" id="JAMYWD010000011">
    <property type="protein sequence ID" value="KAJ4954865.1"/>
    <property type="molecule type" value="Genomic_DNA"/>
</dbReference>
<dbReference type="PANTHER" id="PTHR37728:SF1">
    <property type="entry name" value="OS06G0132300 PROTEIN"/>
    <property type="match status" value="1"/>
</dbReference>
<accession>A0A9Q0GYL3</accession>
<keyword evidence="3" id="KW-1185">Reference proteome</keyword>
<feature type="region of interest" description="Disordered" evidence="1">
    <location>
        <begin position="70"/>
        <end position="96"/>
    </location>
</feature>
<comment type="caution">
    <text evidence="2">The sequence shown here is derived from an EMBL/GenBank/DDBJ whole genome shotgun (WGS) entry which is preliminary data.</text>
</comment>
<name>A0A9Q0GYL3_9MAGN</name>
<feature type="compositionally biased region" description="Basic and acidic residues" evidence="1">
    <location>
        <begin position="125"/>
        <end position="139"/>
    </location>
</feature>
<organism evidence="2 3">
    <name type="scientific">Protea cynaroides</name>
    <dbReference type="NCBI Taxonomy" id="273540"/>
    <lineage>
        <taxon>Eukaryota</taxon>
        <taxon>Viridiplantae</taxon>
        <taxon>Streptophyta</taxon>
        <taxon>Embryophyta</taxon>
        <taxon>Tracheophyta</taxon>
        <taxon>Spermatophyta</taxon>
        <taxon>Magnoliopsida</taxon>
        <taxon>Proteales</taxon>
        <taxon>Proteaceae</taxon>
        <taxon>Protea</taxon>
    </lineage>
</organism>
<feature type="region of interest" description="Disordered" evidence="1">
    <location>
        <begin position="157"/>
        <end position="179"/>
    </location>
</feature>
<dbReference type="OrthoDB" id="1295485at2759"/>
<reference evidence="2" key="1">
    <citation type="journal article" date="2023" name="Plant J.">
        <title>The genome of the king protea, Protea cynaroides.</title>
        <authorList>
            <person name="Chang J."/>
            <person name="Duong T.A."/>
            <person name="Schoeman C."/>
            <person name="Ma X."/>
            <person name="Roodt D."/>
            <person name="Barker N."/>
            <person name="Li Z."/>
            <person name="Van de Peer Y."/>
            <person name="Mizrachi E."/>
        </authorList>
    </citation>
    <scope>NUCLEOTIDE SEQUENCE</scope>
    <source>
        <tissue evidence="2">Young leaves</tissue>
    </source>
</reference>
<proteinExistence type="predicted"/>
<dbReference type="Proteomes" id="UP001141806">
    <property type="component" value="Unassembled WGS sequence"/>
</dbReference>
<feature type="compositionally biased region" description="Polar residues" evidence="1">
    <location>
        <begin position="70"/>
        <end position="83"/>
    </location>
</feature>
<evidence type="ECO:0000313" key="2">
    <source>
        <dbReference type="EMBL" id="KAJ4954865.1"/>
    </source>
</evidence>
<protein>
    <submittedName>
        <fullName evidence="2">Uncharacterized protein</fullName>
    </submittedName>
</protein>
<gene>
    <name evidence="2" type="ORF">NE237_011648</name>
</gene>
<evidence type="ECO:0000313" key="3">
    <source>
        <dbReference type="Proteomes" id="UP001141806"/>
    </source>
</evidence>
<evidence type="ECO:0000256" key="1">
    <source>
        <dbReference type="SAM" id="MobiDB-lite"/>
    </source>
</evidence>
<dbReference type="AlphaFoldDB" id="A0A9Q0GYL3"/>
<dbReference type="PANTHER" id="PTHR37728">
    <property type="entry name" value="BNAA04G26730D PROTEIN"/>
    <property type="match status" value="1"/>
</dbReference>
<sequence length="217" mass="23826">MIELEMASVRVGRGWLGIGGESTKTTIVAFTIPARPRPYWWNILKTKPRNTLLTQQLRSCTARGAIISSSAGKQRGWSRNQNQHRNRGEAQEETVEDIGGVGQAVLAALKSGVPKPNDSRISGGTDERRSQGGGERRTETPLSGSDVLLALQRAAAAEVGSGRGKGTGKRRRNGRGEGVHLVEDTMDYSDVRPLNVNRDWGFRLDDLERRLQDLLQL</sequence>